<evidence type="ECO:0000259" key="3">
    <source>
        <dbReference type="SMART" id="SM01043"/>
    </source>
</evidence>
<dbReference type="Proteomes" id="UP000053370">
    <property type="component" value="Unassembled WGS sequence"/>
</dbReference>
<dbReference type="STRING" id="1678840.ATC1_13183"/>
<dbReference type="Gene3D" id="1.25.40.10">
    <property type="entry name" value="Tetratricopeptide repeat domain"/>
    <property type="match status" value="1"/>
</dbReference>
<accession>A0A0S7BUL3</accession>
<evidence type="ECO:0000313" key="4">
    <source>
        <dbReference type="EMBL" id="GAP40216.1"/>
    </source>
</evidence>
<organism evidence="4">
    <name type="scientific">Flexilinea flocculi</name>
    <dbReference type="NCBI Taxonomy" id="1678840"/>
    <lineage>
        <taxon>Bacteria</taxon>
        <taxon>Bacillati</taxon>
        <taxon>Chloroflexota</taxon>
        <taxon>Anaerolineae</taxon>
        <taxon>Anaerolineales</taxon>
        <taxon>Anaerolineaceae</taxon>
        <taxon>Flexilinea</taxon>
    </lineage>
</organism>
<dbReference type="AlphaFoldDB" id="A0A0S7BUL3"/>
<evidence type="ECO:0000256" key="1">
    <source>
        <dbReference type="ARBA" id="ARBA00023015"/>
    </source>
</evidence>
<reference evidence="4" key="1">
    <citation type="journal article" date="2015" name="Genome Announc.">
        <title>Draft Genome Sequence of Anaerolineae Strain TC1, a Novel Isolate from a Methanogenic Wastewater Treatment System.</title>
        <authorList>
            <person name="Matsuura N."/>
            <person name="Tourlousse D.M."/>
            <person name="Sun L."/>
            <person name="Toyonaga M."/>
            <person name="Kuroda K."/>
            <person name="Ohashi A."/>
            <person name="Cruz R."/>
            <person name="Yamaguchi T."/>
            <person name="Sekiguchi Y."/>
        </authorList>
    </citation>
    <scope>NUCLEOTIDE SEQUENCE [LARGE SCALE GENOMIC DNA]</scope>
    <source>
        <strain evidence="4">TC1</strain>
    </source>
</reference>
<proteinExistence type="predicted"/>
<dbReference type="SMART" id="SM01043">
    <property type="entry name" value="BTAD"/>
    <property type="match status" value="1"/>
</dbReference>
<sequence length="410" mass="47315">MKNSGLIIHTLGEFSITDISGQHGWKQNRSNKVATLLQYLIQNRKQGATRSELLFALFGSSDLADPGNSLKSLIHRARILLIDAGLPDFEYILFTQGKYFWNNEIPCEIDSEIFEDVISKIENPDLNSEEKSFLARQALRMYKGDYLPYTSTESWVSPLLVSYQGMYHKALRVYNKLMAEKGEFKTLLPYLEYALKIFPYDEEIHLLRISCLYELKQYKEALTAYEKTTSMLLEELNINPSKEMIALYHKMLNGISFQTETLPEIKEKIQEESNLNGAYYSSYLGFVDSYRFLVRMIERNGSSVFLLLGSLVNSKNLPFDAEDKIEKAAEDFFHAIKHALRRGDLFTRYSKTQFLMLLSGINQENCSIVENRIRESFNASKSIRGVYLQFKEISAVPEQNLIESESKSVW</sequence>
<name>A0A0S7BUL3_9CHLR</name>
<keyword evidence="5" id="KW-1185">Reference proteome</keyword>
<evidence type="ECO:0000256" key="2">
    <source>
        <dbReference type="ARBA" id="ARBA00023163"/>
    </source>
</evidence>
<dbReference type="InterPro" id="IPR051677">
    <property type="entry name" value="AfsR-DnrI-RedD_regulator"/>
</dbReference>
<keyword evidence="2" id="KW-0804">Transcription</keyword>
<dbReference type="PANTHER" id="PTHR35807:SF1">
    <property type="entry name" value="TRANSCRIPTIONAL REGULATOR REDD"/>
    <property type="match status" value="1"/>
</dbReference>
<keyword evidence="1" id="KW-0805">Transcription regulation</keyword>
<dbReference type="GO" id="GO:0006355">
    <property type="term" value="P:regulation of DNA-templated transcription"/>
    <property type="evidence" value="ECO:0007669"/>
    <property type="project" value="InterPro"/>
</dbReference>
<dbReference type="PANTHER" id="PTHR35807">
    <property type="entry name" value="TRANSCRIPTIONAL REGULATOR REDD-RELATED"/>
    <property type="match status" value="1"/>
</dbReference>
<gene>
    <name evidence="4" type="ORF">ATC1_13183</name>
</gene>
<dbReference type="SUPFAM" id="SSF48452">
    <property type="entry name" value="TPR-like"/>
    <property type="match status" value="1"/>
</dbReference>
<keyword evidence="4" id="KW-0238">DNA-binding</keyword>
<dbReference type="SUPFAM" id="SSF46894">
    <property type="entry name" value="C-terminal effector domain of the bipartite response regulators"/>
    <property type="match status" value="1"/>
</dbReference>
<dbReference type="Gene3D" id="1.10.10.10">
    <property type="entry name" value="Winged helix-like DNA-binding domain superfamily/Winged helix DNA-binding domain"/>
    <property type="match status" value="1"/>
</dbReference>
<dbReference type="InterPro" id="IPR036388">
    <property type="entry name" value="WH-like_DNA-bd_sf"/>
</dbReference>
<protein>
    <submittedName>
        <fullName evidence="4">DNA-binding transcriptional activator of the SARP family</fullName>
    </submittedName>
</protein>
<evidence type="ECO:0000313" key="5">
    <source>
        <dbReference type="Proteomes" id="UP000053370"/>
    </source>
</evidence>
<dbReference type="InterPro" id="IPR016032">
    <property type="entry name" value="Sig_transdc_resp-reg_C-effctor"/>
</dbReference>
<dbReference type="InterPro" id="IPR011990">
    <property type="entry name" value="TPR-like_helical_dom_sf"/>
</dbReference>
<dbReference type="RefSeq" id="WP_062279314.1">
    <property type="nucleotide sequence ID" value="NZ_DF968181.1"/>
</dbReference>
<dbReference type="GO" id="GO:0003677">
    <property type="term" value="F:DNA binding"/>
    <property type="evidence" value="ECO:0007669"/>
    <property type="project" value="UniProtKB-KW"/>
</dbReference>
<dbReference type="OrthoDB" id="134656at2"/>
<feature type="domain" description="Bacterial transcriptional activator" evidence="3">
    <location>
        <begin position="109"/>
        <end position="252"/>
    </location>
</feature>
<dbReference type="InterPro" id="IPR005158">
    <property type="entry name" value="BTAD"/>
</dbReference>
<dbReference type="EMBL" id="DF968181">
    <property type="protein sequence ID" value="GAP40216.1"/>
    <property type="molecule type" value="Genomic_DNA"/>
</dbReference>
<dbReference type="Pfam" id="PF03704">
    <property type="entry name" value="BTAD"/>
    <property type="match status" value="1"/>
</dbReference>